<protein>
    <submittedName>
        <fullName evidence="1">Uncharacterized protein</fullName>
    </submittedName>
</protein>
<gene>
    <name evidence="1" type="ORF">ETSY2_10665</name>
</gene>
<proteinExistence type="predicted"/>
<comment type="caution">
    <text evidence="1">The sequence shown here is derived from an EMBL/GenBank/DDBJ whole genome shotgun (WGS) entry which is preliminary data.</text>
</comment>
<keyword evidence="2" id="KW-1185">Reference proteome</keyword>
<accession>W4MAX0</accession>
<dbReference type="AlphaFoldDB" id="W4MAX0"/>
<dbReference type="EMBL" id="AZHX01000433">
    <property type="protein sequence ID" value="ETX07529.1"/>
    <property type="molecule type" value="Genomic_DNA"/>
</dbReference>
<dbReference type="HOGENOM" id="CLU_2218262_0_0_7"/>
<dbReference type="Proteomes" id="UP000019140">
    <property type="component" value="Unassembled WGS sequence"/>
</dbReference>
<evidence type="ECO:0000313" key="2">
    <source>
        <dbReference type="Proteomes" id="UP000019140"/>
    </source>
</evidence>
<name>W4MAX0_9BACT</name>
<organism evidence="1 2">
    <name type="scientific">Candidatus Entotheonella gemina</name>
    <dbReference type="NCBI Taxonomy" id="1429439"/>
    <lineage>
        <taxon>Bacteria</taxon>
        <taxon>Pseudomonadati</taxon>
        <taxon>Nitrospinota/Tectimicrobiota group</taxon>
        <taxon>Candidatus Tectimicrobiota</taxon>
        <taxon>Candidatus Entotheonellia</taxon>
        <taxon>Candidatus Entotheonellales</taxon>
        <taxon>Candidatus Entotheonellaceae</taxon>
        <taxon>Candidatus Entotheonella</taxon>
    </lineage>
</organism>
<sequence>MTFAEVVKLVQETIPKGGRHQGVKAYILPRRIAFETLCTIEPWAKFVLAEEVAHQLWVVFIDEAPEQAWEHRCRLILVGDEIAEVLMDLSIHFQPNMFREMEPLSL</sequence>
<evidence type="ECO:0000313" key="1">
    <source>
        <dbReference type="EMBL" id="ETX07529.1"/>
    </source>
</evidence>
<reference evidence="1 2" key="1">
    <citation type="journal article" date="2014" name="Nature">
        <title>An environmental bacterial taxon with a large and distinct metabolic repertoire.</title>
        <authorList>
            <person name="Wilson M.C."/>
            <person name="Mori T."/>
            <person name="Ruckert C."/>
            <person name="Uria A.R."/>
            <person name="Helf M.J."/>
            <person name="Takada K."/>
            <person name="Gernert C."/>
            <person name="Steffens U.A."/>
            <person name="Heycke N."/>
            <person name="Schmitt S."/>
            <person name="Rinke C."/>
            <person name="Helfrich E.J."/>
            <person name="Brachmann A.O."/>
            <person name="Gurgui C."/>
            <person name="Wakimoto T."/>
            <person name="Kracht M."/>
            <person name="Crusemann M."/>
            <person name="Hentschel U."/>
            <person name="Abe I."/>
            <person name="Matsunaga S."/>
            <person name="Kalinowski J."/>
            <person name="Takeyama H."/>
            <person name="Piel J."/>
        </authorList>
    </citation>
    <scope>NUCLEOTIDE SEQUENCE [LARGE SCALE GENOMIC DNA]</scope>
    <source>
        <strain evidence="2">TSY2</strain>
    </source>
</reference>